<dbReference type="Pfam" id="PF13650">
    <property type="entry name" value="Asp_protease_2"/>
    <property type="match status" value="1"/>
</dbReference>
<evidence type="ECO:0008006" key="4">
    <source>
        <dbReference type="Google" id="ProtNLM"/>
    </source>
</evidence>
<dbReference type="EMBL" id="ADAS02000061">
    <property type="protein sequence ID" value="OAV92673.1"/>
    <property type="molecule type" value="Genomic_DNA"/>
</dbReference>
<dbReference type="Proteomes" id="UP000005240">
    <property type="component" value="Unassembled WGS sequence"/>
</dbReference>
<evidence type="ECO:0000313" key="2">
    <source>
        <dbReference type="EnsemblFungi" id="PTTG_07658-t43_1-p1"/>
    </source>
</evidence>
<dbReference type="AlphaFoldDB" id="A0A180GL12"/>
<dbReference type="CDD" id="cd00303">
    <property type="entry name" value="retropepsin_like"/>
    <property type="match status" value="1"/>
</dbReference>
<proteinExistence type="predicted"/>
<reference evidence="2 3" key="3">
    <citation type="journal article" date="2017" name="G3 (Bethesda)">
        <title>Comparative analysis highlights variable genome content of wheat rusts and divergence of the mating loci.</title>
        <authorList>
            <person name="Cuomo C.A."/>
            <person name="Bakkeren G."/>
            <person name="Khalil H.B."/>
            <person name="Panwar V."/>
            <person name="Joly D."/>
            <person name="Linning R."/>
            <person name="Sakthikumar S."/>
            <person name="Song X."/>
            <person name="Adiconis X."/>
            <person name="Fan L."/>
            <person name="Goldberg J.M."/>
            <person name="Levin J.Z."/>
            <person name="Young S."/>
            <person name="Zeng Q."/>
            <person name="Anikster Y."/>
            <person name="Bruce M."/>
            <person name="Wang M."/>
            <person name="Yin C."/>
            <person name="McCallum B."/>
            <person name="Szabo L.J."/>
            <person name="Hulbert S."/>
            <person name="Chen X."/>
            <person name="Fellers J.P."/>
        </authorList>
    </citation>
    <scope>NUCLEOTIDE SEQUENCE</scope>
    <source>
        <strain evidence="2">isolate 1-1 / race 1 (BBBD)</strain>
        <strain evidence="3">Isolate 1-1 / race 1 (BBBD)</strain>
    </source>
</reference>
<reference evidence="1" key="1">
    <citation type="submission" date="2009-11" db="EMBL/GenBank/DDBJ databases">
        <authorList>
            <consortium name="The Broad Institute Genome Sequencing Platform"/>
            <person name="Ward D."/>
            <person name="Feldgarden M."/>
            <person name="Earl A."/>
            <person name="Young S.K."/>
            <person name="Zeng Q."/>
            <person name="Koehrsen M."/>
            <person name="Alvarado L."/>
            <person name="Berlin A."/>
            <person name="Bochicchio J."/>
            <person name="Borenstein D."/>
            <person name="Chapman S.B."/>
            <person name="Chen Z."/>
            <person name="Engels R."/>
            <person name="Freedman E."/>
            <person name="Gellesch M."/>
            <person name="Goldberg J."/>
            <person name="Griggs A."/>
            <person name="Gujja S."/>
            <person name="Heilman E."/>
            <person name="Heiman D."/>
            <person name="Hepburn T."/>
            <person name="Howarth C."/>
            <person name="Jen D."/>
            <person name="Larson L."/>
            <person name="Lewis B."/>
            <person name="Mehta T."/>
            <person name="Park D."/>
            <person name="Pearson M."/>
            <person name="Roberts A."/>
            <person name="Saif S."/>
            <person name="Shea T."/>
            <person name="Shenoy N."/>
            <person name="Sisk P."/>
            <person name="Stolte C."/>
            <person name="Sykes S."/>
            <person name="Thomson T."/>
            <person name="Walk T."/>
            <person name="White J."/>
            <person name="Yandava C."/>
            <person name="Izard J."/>
            <person name="Baranova O.V."/>
            <person name="Blanton J.M."/>
            <person name="Tanner A.C."/>
            <person name="Dewhirst F.E."/>
            <person name="Haas B."/>
            <person name="Nusbaum C."/>
            <person name="Birren B."/>
        </authorList>
    </citation>
    <scope>NUCLEOTIDE SEQUENCE [LARGE SCALE GENOMIC DNA]</scope>
    <source>
        <strain evidence="1">1-1 BBBD Race 1</strain>
    </source>
</reference>
<dbReference type="SUPFAM" id="SSF50630">
    <property type="entry name" value="Acid proteases"/>
    <property type="match status" value="1"/>
</dbReference>
<evidence type="ECO:0000313" key="3">
    <source>
        <dbReference type="Proteomes" id="UP000005240"/>
    </source>
</evidence>
<reference evidence="1" key="2">
    <citation type="submission" date="2016-05" db="EMBL/GenBank/DDBJ databases">
        <title>Comparative analysis highlights variable genome content of wheat rusts and divergence of the mating loci.</title>
        <authorList>
            <person name="Cuomo C.A."/>
            <person name="Bakkeren G."/>
            <person name="Szabo L."/>
            <person name="Khalil H."/>
            <person name="Joly D."/>
            <person name="Goldberg J."/>
            <person name="Young S."/>
            <person name="Zeng Q."/>
            <person name="Fellers J."/>
        </authorList>
    </citation>
    <scope>NUCLEOTIDE SEQUENCE [LARGE SCALE GENOMIC DNA]</scope>
    <source>
        <strain evidence="1">1-1 BBBD Race 1</strain>
    </source>
</reference>
<gene>
    <name evidence="1" type="ORF">PTTG_07658</name>
</gene>
<dbReference type="VEuPathDB" id="FungiDB:PTTG_07658"/>
<keyword evidence="3" id="KW-1185">Reference proteome</keyword>
<reference evidence="2" key="4">
    <citation type="submission" date="2025-05" db="UniProtKB">
        <authorList>
            <consortium name="EnsemblFungi"/>
        </authorList>
    </citation>
    <scope>IDENTIFICATION</scope>
    <source>
        <strain evidence="2">isolate 1-1 / race 1 (BBBD)</strain>
    </source>
</reference>
<dbReference type="Gene3D" id="2.40.70.10">
    <property type="entry name" value="Acid Proteases"/>
    <property type="match status" value="1"/>
</dbReference>
<name>A0A180GL12_PUCT1</name>
<evidence type="ECO:0000313" key="1">
    <source>
        <dbReference type="EMBL" id="OAV92673.1"/>
    </source>
</evidence>
<dbReference type="OrthoDB" id="775972at2759"/>
<dbReference type="InterPro" id="IPR021109">
    <property type="entry name" value="Peptidase_aspartic_dom_sf"/>
</dbReference>
<dbReference type="EnsemblFungi" id="PTTG_07658-t43_1">
    <property type="protein sequence ID" value="PTTG_07658-t43_1-p1"/>
    <property type="gene ID" value="PTTG_07658"/>
</dbReference>
<protein>
    <recommendedName>
        <fullName evidence="4">Peptidase A2 domain-containing protein</fullName>
    </recommendedName>
</protein>
<sequence>MAAPSHLVTSSLHLATSPSRLVTSPLVLTPSRPNTPALANPPRPPPRVIVSMKLNDAPMRVLIDMGLEINLISLKAAKASKLQPLPLATPTRVHLAMKTPSSTPLLLKEYVVCDLKTTDTTLVFCEVSLRIGPVIGLYDTILGTPFLFHYDLLVSI</sequence>
<accession>A0A180GL12</accession>
<organism evidence="1">
    <name type="scientific">Puccinia triticina (isolate 1-1 / race 1 (BBBD))</name>
    <name type="common">Brown leaf rust fungus</name>
    <dbReference type="NCBI Taxonomy" id="630390"/>
    <lineage>
        <taxon>Eukaryota</taxon>
        <taxon>Fungi</taxon>
        <taxon>Dikarya</taxon>
        <taxon>Basidiomycota</taxon>
        <taxon>Pucciniomycotina</taxon>
        <taxon>Pucciniomycetes</taxon>
        <taxon>Pucciniales</taxon>
        <taxon>Pucciniaceae</taxon>
        <taxon>Puccinia</taxon>
    </lineage>
</organism>